<gene>
    <name evidence="1" type="ORF">CYY_000232</name>
</gene>
<sequence length="150" mass="16601">MSGSIEDRSVLSYHSISQKIHLGTDVYFSAVTCHLTTTGNENSEPPADFITYITYLFDNPIPDVFFPKALKNLTLSHHHQPLPVACHLKQFGYSFLRNLSQSRNLNNGDISSAIIGQVHPGCENMFVNGSIPPSVKNLIKAILSMLWTAV</sequence>
<comment type="caution">
    <text evidence="1">The sequence shown here is derived from an EMBL/GenBank/DDBJ whole genome shotgun (WGS) entry which is preliminary data.</text>
</comment>
<organism evidence="1 2">
    <name type="scientific">Polysphondylium violaceum</name>
    <dbReference type="NCBI Taxonomy" id="133409"/>
    <lineage>
        <taxon>Eukaryota</taxon>
        <taxon>Amoebozoa</taxon>
        <taxon>Evosea</taxon>
        <taxon>Eumycetozoa</taxon>
        <taxon>Dictyostelia</taxon>
        <taxon>Dictyosteliales</taxon>
        <taxon>Dictyosteliaceae</taxon>
        <taxon>Polysphondylium</taxon>
    </lineage>
</organism>
<protein>
    <submittedName>
        <fullName evidence="1">Uncharacterized protein</fullName>
    </submittedName>
</protein>
<proteinExistence type="predicted"/>
<name>A0A8J4V972_9MYCE</name>
<dbReference type="AlphaFoldDB" id="A0A8J4V972"/>
<evidence type="ECO:0000313" key="2">
    <source>
        <dbReference type="Proteomes" id="UP000695562"/>
    </source>
</evidence>
<keyword evidence="2" id="KW-1185">Reference proteome</keyword>
<evidence type="ECO:0000313" key="1">
    <source>
        <dbReference type="EMBL" id="KAF2078482.1"/>
    </source>
</evidence>
<dbReference type="EMBL" id="AJWJ01000004">
    <property type="protein sequence ID" value="KAF2078482.1"/>
    <property type="molecule type" value="Genomic_DNA"/>
</dbReference>
<dbReference type="Proteomes" id="UP000695562">
    <property type="component" value="Unassembled WGS sequence"/>
</dbReference>
<reference evidence="1" key="1">
    <citation type="submission" date="2020-01" db="EMBL/GenBank/DDBJ databases">
        <title>Development of genomics and gene disruption for Polysphondylium violaceum indicates a role for the polyketide synthase stlB in stalk morphogenesis.</title>
        <authorList>
            <person name="Narita B."/>
            <person name="Kawabe Y."/>
            <person name="Kin K."/>
            <person name="Saito T."/>
            <person name="Gibbs R."/>
            <person name="Kuspa A."/>
            <person name="Muzny D."/>
            <person name="Queller D."/>
            <person name="Richards S."/>
            <person name="Strassman J."/>
            <person name="Sucgang R."/>
            <person name="Worley K."/>
            <person name="Schaap P."/>
        </authorList>
    </citation>
    <scope>NUCLEOTIDE SEQUENCE</scope>
    <source>
        <strain evidence="1">QSvi11</strain>
    </source>
</reference>
<accession>A0A8J4V972</accession>